<dbReference type="InParanoid" id="C3ZRN7"/>
<protein>
    <submittedName>
        <fullName evidence="2">Uncharacterized protein</fullName>
    </submittedName>
</protein>
<dbReference type="InterPro" id="IPR019734">
    <property type="entry name" value="TPR_rpt"/>
</dbReference>
<dbReference type="EMBL" id="GG666666">
    <property type="protein sequence ID" value="EEN44837.1"/>
    <property type="molecule type" value="Genomic_DNA"/>
</dbReference>
<feature type="repeat" description="TPR" evidence="1">
    <location>
        <begin position="333"/>
        <end position="366"/>
    </location>
</feature>
<dbReference type="Pfam" id="PF13374">
    <property type="entry name" value="TPR_10"/>
    <property type="match status" value="1"/>
</dbReference>
<dbReference type="Pfam" id="PF13424">
    <property type="entry name" value="TPR_12"/>
    <property type="match status" value="4"/>
</dbReference>
<dbReference type="SUPFAM" id="SSF48452">
    <property type="entry name" value="TPR-like"/>
    <property type="match status" value="3"/>
</dbReference>
<gene>
    <name evidence="2" type="ORF">BRAFLDRAFT_89743</name>
</gene>
<reference evidence="2" key="1">
    <citation type="journal article" date="2008" name="Nature">
        <title>The amphioxus genome and the evolution of the chordate karyotype.</title>
        <authorList>
            <consortium name="US DOE Joint Genome Institute (JGI-PGF)"/>
            <person name="Putnam N.H."/>
            <person name="Butts T."/>
            <person name="Ferrier D.E.K."/>
            <person name="Furlong R.F."/>
            <person name="Hellsten U."/>
            <person name="Kawashima T."/>
            <person name="Robinson-Rechavi M."/>
            <person name="Shoguchi E."/>
            <person name="Terry A."/>
            <person name="Yu J.-K."/>
            <person name="Benito-Gutierrez E.L."/>
            <person name="Dubchak I."/>
            <person name="Garcia-Fernandez J."/>
            <person name="Gibson-Brown J.J."/>
            <person name="Grigoriev I.V."/>
            <person name="Horton A.C."/>
            <person name="de Jong P.J."/>
            <person name="Jurka J."/>
            <person name="Kapitonov V.V."/>
            <person name="Kohara Y."/>
            <person name="Kuroki Y."/>
            <person name="Lindquist E."/>
            <person name="Lucas S."/>
            <person name="Osoegawa K."/>
            <person name="Pennacchio L.A."/>
            <person name="Salamov A.A."/>
            <person name="Satou Y."/>
            <person name="Sauka-Spengler T."/>
            <person name="Schmutz J."/>
            <person name="Shin-I T."/>
            <person name="Toyoda A."/>
            <person name="Bronner-Fraser M."/>
            <person name="Fujiyama A."/>
            <person name="Holland L.Z."/>
            <person name="Holland P.W.H."/>
            <person name="Satoh N."/>
            <person name="Rokhsar D.S."/>
        </authorList>
    </citation>
    <scope>NUCLEOTIDE SEQUENCE [LARGE SCALE GENOMIC DNA]</scope>
    <source>
        <strain evidence="2">S238N-H82</strain>
        <tissue evidence="2">Testes</tissue>
    </source>
</reference>
<dbReference type="PROSITE" id="PS50005">
    <property type="entry name" value="TPR"/>
    <property type="match status" value="5"/>
</dbReference>
<dbReference type="AlphaFoldDB" id="C3ZRN7"/>
<dbReference type="Gene3D" id="1.25.40.10">
    <property type="entry name" value="Tetratricopeptide repeat domain"/>
    <property type="match status" value="4"/>
</dbReference>
<organism>
    <name type="scientific">Branchiostoma floridae</name>
    <name type="common">Florida lancelet</name>
    <name type="synonym">Amphioxus</name>
    <dbReference type="NCBI Taxonomy" id="7739"/>
    <lineage>
        <taxon>Eukaryota</taxon>
        <taxon>Metazoa</taxon>
        <taxon>Chordata</taxon>
        <taxon>Cephalochordata</taxon>
        <taxon>Leptocardii</taxon>
        <taxon>Amphioxiformes</taxon>
        <taxon>Branchiostomatidae</taxon>
        <taxon>Branchiostoma</taxon>
    </lineage>
</organism>
<dbReference type="SMART" id="SM00028">
    <property type="entry name" value="TPR"/>
    <property type="match status" value="9"/>
</dbReference>
<dbReference type="PANTHER" id="PTHR19959:SF119">
    <property type="entry name" value="FUNGAL LIPASE-LIKE DOMAIN-CONTAINING PROTEIN"/>
    <property type="match status" value="1"/>
</dbReference>
<name>C3ZRN7_BRAFL</name>
<evidence type="ECO:0000256" key="1">
    <source>
        <dbReference type="PROSITE-ProRule" id="PRU00339"/>
    </source>
</evidence>
<sequence length="745" mass="83079">MGITSLNDFYSDDPLDNWFYDSVTPRGLSFDGSMPKASKTPLGRSSTELASDLIRTSRNMAGILEKDITVYLKEGYHLAGVLRNVCFIAGEQSLLGDYADILVDTMKVYGAEIAHRLAKEMIFHNWTQGQLPTGTLLDVKKEIYRFPSLAVDCLALCSGITPTTVWKALKAMDRKGIFIAENAHHLKVLVSISAELRMRTYIANGGQKENLSALSALKISPGKSIYQTSDFQKVFYISDVKQLFRYYFTAIPLEKLMSGNYRKSIDYHEEALKMLQTLYTSITEHPMYACLLQKLGCAWYELADYHKAISYFERALSMFTNVYGHNTAHPDIARALSALGLACKMLGDHTKALDYFQQTLTIHRTLYGVSTAHVETASALHNVGLCLYYKGDLKKSVMILEQALQMRKKLYGQRTAHKDIAISLEVLGGAWHELGDPKKAIGYRDMALMMYRAIYGETEAHPDIASTLGSLAASWNYSDKNKAISYAQQALEMRKTVGNDTHDDTANAFNNLGSVWWKLGEHKKAISCYQEARHILRSIHGKRAAHPRIAVCLNNFGTVYGEMGLHEKAIIYCDQALRMYKTVHGPSTDHADIAQCLNNVGAGFNELGDHRKAFEYFEQALGIYKSIFGPAASHPKIAETMNNQGYAWHILGDYRKAINYYSRGLEMYKVVYGGATAHPDIAVCLGNLGTACMSLGDYRKALDCYNQSLQVLRTIYGPNSAHPFIAATLSLIGLVRDKLGITGKP</sequence>
<dbReference type="eggNOG" id="KOG1840">
    <property type="taxonomic scope" value="Eukaryota"/>
</dbReference>
<feature type="repeat" description="TPR" evidence="1">
    <location>
        <begin position="506"/>
        <end position="539"/>
    </location>
</feature>
<feature type="repeat" description="TPR" evidence="1">
    <location>
        <begin position="594"/>
        <end position="627"/>
    </location>
</feature>
<feature type="repeat" description="TPR" evidence="1">
    <location>
        <begin position="638"/>
        <end position="671"/>
    </location>
</feature>
<feature type="repeat" description="TPR" evidence="1">
    <location>
        <begin position="289"/>
        <end position="322"/>
    </location>
</feature>
<proteinExistence type="predicted"/>
<keyword evidence="1" id="KW-0802">TPR repeat</keyword>
<dbReference type="InterPro" id="IPR011990">
    <property type="entry name" value="TPR-like_helical_dom_sf"/>
</dbReference>
<dbReference type="PANTHER" id="PTHR19959">
    <property type="entry name" value="KINESIN LIGHT CHAIN"/>
    <property type="match status" value="1"/>
</dbReference>
<dbReference type="Pfam" id="PF00515">
    <property type="entry name" value="TPR_1"/>
    <property type="match status" value="1"/>
</dbReference>
<evidence type="ECO:0000313" key="2">
    <source>
        <dbReference type="EMBL" id="EEN44837.1"/>
    </source>
</evidence>
<accession>C3ZRN7</accession>